<evidence type="ECO:0000313" key="3">
    <source>
        <dbReference type="EMBL" id="AKC86804.1"/>
    </source>
</evidence>
<dbReference type="Gene3D" id="3.10.560.10">
    <property type="entry name" value="Outer membrane lipoprotein wza domain like"/>
    <property type="match status" value="1"/>
</dbReference>
<accession>A0A0E3Z1P0</accession>
<dbReference type="InterPro" id="IPR010425">
    <property type="entry name" value="Caps_synth_GfcC-like_C"/>
</dbReference>
<dbReference type="RefSeq" id="WP_052631781.1">
    <property type="nucleotide sequence ID" value="NZ_CP011144.1"/>
</dbReference>
<dbReference type="KEGG" id="psuw:WQ53_08580"/>
<proteinExistence type="predicted"/>
<dbReference type="Pfam" id="PF06251">
    <property type="entry name" value="Caps_syn_GfcC_C"/>
    <property type="match status" value="1"/>
</dbReference>
<name>A0A0E3Z1P0_9GAMM</name>
<evidence type="ECO:0000259" key="1">
    <source>
        <dbReference type="Pfam" id="PF06251"/>
    </source>
</evidence>
<evidence type="ECO:0000313" key="4">
    <source>
        <dbReference type="Proteomes" id="UP000033067"/>
    </source>
</evidence>
<sequence length="258" mass="27726">MRVLVLFACLVAGLPAAIDGVRAQEVRVQVSGEVRHPGEHVLPASKRFADAALAAGPTMRAYPLGAAVLRPAAEDEQRRLKAGLLHDLEVLATFPDVMPEVAARADALRGWIDTLPVTGRMRVELDPRRLEMDPAYNRRLASGDRFVYPPRPATVQVVGAVAAPCILAHLPLRDAAGYLRDCIPAAGADRDLLYAIQPDGEVQRLGIALWNRSAPQALAPGAVLYVPLDERALRGLVPDLNEEVAQFIATQTLPVAAP</sequence>
<dbReference type="EMBL" id="CP011144">
    <property type="protein sequence ID" value="AKC86804.1"/>
    <property type="molecule type" value="Genomic_DNA"/>
</dbReference>
<evidence type="ECO:0000259" key="2">
    <source>
        <dbReference type="Pfam" id="PF20616"/>
    </source>
</evidence>
<feature type="domain" description="Capsule biosynthesis GfcC-like N-terminal" evidence="2">
    <location>
        <begin position="57"/>
        <end position="144"/>
    </location>
</feature>
<protein>
    <submittedName>
        <fullName evidence="3">Uncharacterized protein</fullName>
    </submittedName>
</protein>
<organism evidence="3 4">
    <name type="scientific">Pseudoxanthomonas suwonensis</name>
    <dbReference type="NCBI Taxonomy" id="314722"/>
    <lineage>
        <taxon>Bacteria</taxon>
        <taxon>Pseudomonadati</taxon>
        <taxon>Pseudomonadota</taxon>
        <taxon>Gammaproteobacteria</taxon>
        <taxon>Lysobacterales</taxon>
        <taxon>Lysobacteraceae</taxon>
        <taxon>Pseudoxanthomonas</taxon>
    </lineage>
</organism>
<dbReference type="InterPro" id="IPR046459">
    <property type="entry name" value="Caps_syn_GfcC_N"/>
</dbReference>
<dbReference type="Proteomes" id="UP000033067">
    <property type="component" value="Chromosome"/>
</dbReference>
<feature type="domain" description="Capsule biosynthesis GfcC-like C-terminal" evidence="1">
    <location>
        <begin position="171"/>
        <end position="250"/>
    </location>
</feature>
<reference evidence="3 4" key="1">
    <citation type="journal article" date="2015" name="Genome Announc.">
        <title>Complete Genome Sequence of Pseudoxanthomonas suwonensis Strain J1, a Cellulose-Degrading Bacterium Isolated from Leaf- and Wood-Enriched Soil.</title>
        <authorList>
            <person name="Hou L."/>
            <person name="Jiang J."/>
            <person name="Xu Z."/>
            <person name="Zhou Y."/>
            <person name="Leung F.C."/>
        </authorList>
    </citation>
    <scope>NUCLEOTIDE SEQUENCE [LARGE SCALE GENOMIC DNA]</scope>
    <source>
        <strain evidence="3 4">J1</strain>
    </source>
</reference>
<dbReference type="PATRIC" id="fig|314722.6.peg.1846"/>
<dbReference type="Pfam" id="PF20616">
    <property type="entry name" value="Caps_syn_GfcC_N"/>
    <property type="match status" value="1"/>
</dbReference>
<gene>
    <name evidence="3" type="ORF">WQ53_08580</name>
</gene>
<dbReference type="OrthoDB" id="6999256at2"/>
<keyword evidence="4" id="KW-1185">Reference proteome</keyword>
<dbReference type="AlphaFoldDB" id="A0A0E3Z1P0"/>